<dbReference type="CDD" id="cd05380">
    <property type="entry name" value="CAP_euk"/>
    <property type="match status" value="1"/>
</dbReference>
<feature type="chain" id="PRO_5042233029" description="SCP domain-containing protein" evidence="2">
    <location>
        <begin position="20"/>
        <end position="324"/>
    </location>
</feature>
<evidence type="ECO:0000256" key="1">
    <source>
        <dbReference type="SAM" id="MobiDB-lite"/>
    </source>
</evidence>
<feature type="domain" description="SCP" evidence="3">
    <location>
        <begin position="46"/>
        <end position="222"/>
    </location>
</feature>
<dbReference type="AlphaFoldDB" id="A0AAD5R1B4"/>
<evidence type="ECO:0000256" key="2">
    <source>
        <dbReference type="SAM" id="SignalP"/>
    </source>
</evidence>
<feature type="signal peptide" evidence="2">
    <location>
        <begin position="1"/>
        <end position="19"/>
    </location>
</feature>
<dbReference type="Pfam" id="PF00188">
    <property type="entry name" value="CAP"/>
    <property type="match status" value="1"/>
</dbReference>
<dbReference type="Gene3D" id="3.40.33.10">
    <property type="entry name" value="CAP"/>
    <property type="match status" value="1"/>
</dbReference>
<evidence type="ECO:0000313" key="5">
    <source>
        <dbReference type="Proteomes" id="UP001196413"/>
    </source>
</evidence>
<keyword evidence="5" id="KW-1185">Reference proteome</keyword>
<gene>
    <name evidence="4" type="ORF">KIN20_028596</name>
</gene>
<comment type="caution">
    <text evidence="4">The sequence shown here is derived from an EMBL/GenBank/DDBJ whole genome shotgun (WGS) entry which is preliminary data.</text>
</comment>
<protein>
    <recommendedName>
        <fullName evidence="3">SCP domain-containing protein</fullName>
    </recommendedName>
</protein>
<sequence length="324" mass="36087">MNSIIFVLTLVVNFQISIAYIWGDAVDDQKCIDDTKCDETGHGHNSLRLALLGRHNEYRIYLANGTQKNGNSGDMTFPMASNMNLLTYDCELEKIAFNISKMCLNVTDPKFGHVGRNIATLLLRPGDKRFFGRSRDGIASTIASKEDAVKFPFMRIWWNTLINDAPLVNLTPTYDDSRKIPFLQMANAATTKFGCSFSICNESSSPFVSFVCQYGEPHVNVGVPIYEEGPPCSNCNNNKSCVFDSLCNTDNVIVYTEHMPPCWNCSTLSCISNTDCDCGEWCVGDHPTYDDEFGFDDEHNDGDELDDGQESGNDVESVDENGEK</sequence>
<name>A0AAD5R1B4_PARTN</name>
<dbReference type="SUPFAM" id="SSF55797">
    <property type="entry name" value="PR-1-like"/>
    <property type="match status" value="1"/>
</dbReference>
<keyword evidence="2" id="KW-0732">Signal</keyword>
<dbReference type="InterPro" id="IPR035940">
    <property type="entry name" value="CAP_sf"/>
</dbReference>
<dbReference type="SMART" id="SM00198">
    <property type="entry name" value="SCP"/>
    <property type="match status" value="1"/>
</dbReference>
<proteinExistence type="predicted"/>
<evidence type="ECO:0000313" key="4">
    <source>
        <dbReference type="EMBL" id="KAJ1367644.1"/>
    </source>
</evidence>
<reference evidence="4" key="1">
    <citation type="submission" date="2021-06" db="EMBL/GenBank/DDBJ databases">
        <title>Parelaphostrongylus tenuis whole genome reference sequence.</title>
        <authorList>
            <person name="Garwood T.J."/>
            <person name="Larsen P.A."/>
            <person name="Fountain-Jones N.M."/>
            <person name="Garbe J.R."/>
            <person name="Macchietto M.G."/>
            <person name="Kania S.A."/>
            <person name="Gerhold R.W."/>
            <person name="Richards J.E."/>
            <person name="Wolf T.M."/>
        </authorList>
    </citation>
    <scope>NUCLEOTIDE SEQUENCE</scope>
    <source>
        <strain evidence="4">MNPRO001-30</strain>
        <tissue evidence="4">Meninges</tissue>
    </source>
</reference>
<feature type="region of interest" description="Disordered" evidence="1">
    <location>
        <begin position="293"/>
        <end position="324"/>
    </location>
</feature>
<accession>A0AAD5R1B4</accession>
<evidence type="ECO:0000259" key="3">
    <source>
        <dbReference type="SMART" id="SM00198"/>
    </source>
</evidence>
<feature type="compositionally biased region" description="Acidic residues" evidence="1">
    <location>
        <begin position="293"/>
        <end position="309"/>
    </location>
</feature>
<dbReference type="Proteomes" id="UP001196413">
    <property type="component" value="Unassembled WGS sequence"/>
</dbReference>
<dbReference type="EMBL" id="JAHQIW010005966">
    <property type="protein sequence ID" value="KAJ1367644.1"/>
    <property type="molecule type" value="Genomic_DNA"/>
</dbReference>
<organism evidence="4 5">
    <name type="scientific">Parelaphostrongylus tenuis</name>
    <name type="common">Meningeal worm</name>
    <dbReference type="NCBI Taxonomy" id="148309"/>
    <lineage>
        <taxon>Eukaryota</taxon>
        <taxon>Metazoa</taxon>
        <taxon>Ecdysozoa</taxon>
        <taxon>Nematoda</taxon>
        <taxon>Chromadorea</taxon>
        <taxon>Rhabditida</taxon>
        <taxon>Rhabditina</taxon>
        <taxon>Rhabditomorpha</taxon>
        <taxon>Strongyloidea</taxon>
        <taxon>Metastrongylidae</taxon>
        <taxon>Parelaphostrongylus</taxon>
    </lineage>
</organism>
<dbReference type="InterPro" id="IPR014044">
    <property type="entry name" value="CAP_dom"/>
</dbReference>